<dbReference type="PROSITE" id="PS50045">
    <property type="entry name" value="SIGMA54_INTERACT_4"/>
    <property type="match status" value="1"/>
</dbReference>
<dbReference type="Gene3D" id="3.30.450.20">
    <property type="entry name" value="PAS domain"/>
    <property type="match status" value="2"/>
</dbReference>
<evidence type="ECO:0000256" key="1">
    <source>
        <dbReference type="ARBA" id="ARBA00022741"/>
    </source>
</evidence>
<feature type="domain" description="Sigma-54 factor interaction" evidence="6">
    <location>
        <begin position="359"/>
        <end position="589"/>
    </location>
</feature>
<dbReference type="SMART" id="SM00382">
    <property type="entry name" value="AAA"/>
    <property type="match status" value="1"/>
</dbReference>
<dbReference type="Gene3D" id="1.10.8.60">
    <property type="match status" value="1"/>
</dbReference>
<dbReference type="PRINTS" id="PR01590">
    <property type="entry name" value="HTHFIS"/>
</dbReference>
<evidence type="ECO:0000313" key="9">
    <source>
        <dbReference type="EMBL" id="GAV22232.1"/>
    </source>
</evidence>
<dbReference type="Proteomes" id="UP000187485">
    <property type="component" value="Unassembled WGS sequence"/>
</dbReference>
<dbReference type="InterPro" id="IPR002078">
    <property type="entry name" value="Sigma_54_int"/>
</dbReference>
<protein>
    <submittedName>
        <fullName evidence="9">Sigma-54-dependent Fis family transcriptional regulator</fullName>
    </submittedName>
</protein>
<reference evidence="10" key="1">
    <citation type="submission" date="2016-12" db="EMBL/GenBank/DDBJ databases">
        <title>Draft Genome Sequences od Carboxydothermus pertinax and islandicus, Hydrogenogenic Carboxydotrophic Bacteria.</title>
        <authorList>
            <person name="Fukuyama Y."/>
            <person name="Ohmae K."/>
            <person name="Yoneda Y."/>
            <person name="Yoshida T."/>
            <person name="Sako Y."/>
        </authorList>
    </citation>
    <scope>NUCLEOTIDE SEQUENCE [LARGE SCALE GENOMIC DNA]</scope>
    <source>
        <strain evidence="10">Ug1</strain>
    </source>
</reference>
<dbReference type="InterPro" id="IPR025943">
    <property type="entry name" value="Sigma_54_int_dom_ATP-bd_2"/>
</dbReference>
<dbReference type="CDD" id="cd00009">
    <property type="entry name" value="AAA"/>
    <property type="match status" value="1"/>
</dbReference>
<dbReference type="FunFam" id="3.40.50.300:FF:000006">
    <property type="entry name" value="DNA-binding transcriptional regulator NtrC"/>
    <property type="match status" value="1"/>
</dbReference>
<dbReference type="PROSITE" id="PS00675">
    <property type="entry name" value="SIGMA54_INTERACT_1"/>
    <property type="match status" value="1"/>
</dbReference>
<dbReference type="InterPro" id="IPR027417">
    <property type="entry name" value="P-loop_NTPase"/>
</dbReference>
<dbReference type="Gene3D" id="3.40.50.300">
    <property type="entry name" value="P-loop containing nucleotide triphosphate hydrolases"/>
    <property type="match status" value="1"/>
</dbReference>
<dbReference type="RefSeq" id="WP_077177155.1">
    <property type="nucleotide sequence ID" value="NZ_BDJK01000010.1"/>
</dbReference>
<dbReference type="PANTHER" id="PTHR32071:SF121">
    <property type="entry name" value="SIGMA L-DEPENDENT TRANSCRIPTIONAL REGULATOR YQIR-RELATED"/>
    <property type="match status" value="1"/>
</dbReference>
<proteinExistence type="predicted"/>
<keyword evidence="4" id="KW-0238">DNA-binding</keyword>
<dbReference type="AlphaFoldDB" id="A0A1L8CTK7"/>
<evidence type="ECO:0000256" key="3">
    <source>
        <dbReference type="ARBA" id="ARBA00023015"/>
    </source>
</evidence>
<dbReference type="SUPFAM" id="SSF46689">
    <property type="entry name" value="Homeodomain-like"/>
    <property type="match status" value="1"/>
</dbReference>
<feature type="domain" description="PAS" evidence="7">
    <location>
        <begin position="108"/>
        <end position="153"/>
    </location>
</feature>
<keyword evidence="1" id="KW-0547">Nucleotide-binding</keyword>
<dbReference type="EMBL" id="BDJK01000010">
    <property type="protein sequence ID" value="GAV22232.1"/>
    <property type="molecule type" value="Genomic_DNA"/>
</dbReference>
<sequence>MEIIKILLLGLGQGGTRFLKILGKRTNLKLVAVEKNPKALGIRVAQDLNIPVFITLEEGLNLSPNLIIDTTGDPEVEEILKSQNKKIPYLSGYIAKLFISLADELFYQQQELEAIINSAHDGLIAVNKEGIITWFNSAAEKITGTSRKEALGKFALDVIPNTRLPVVLKTGKTELNQFQDLGTAKIITSRVPVINEFGEVIGAVAIFKDITEIQQLAEELTNLHQIKTLLTSIIDSTQDAISVVDKRGYGILINKAYTELTGLTEKEVIGKPATVDIAEGESVHFKVLKEKRPVKNITMKVGPLKREVVVNAAPIIVNDELKGSVAVIHDVSELRRLTEEVDRLKRSLATGSRYSFSDIVGEHPLLLSAIDLAKLAAQTSATVLLRGESGTGKELFAHAIHNQSPRANKPFIRINCAALSESLLESELFGYTEGAFTGARKGGKKGVFEEANGGTLFLDEIGTLSINLQAKLLRVLQEKEIVKVGENHPIPIDVRIIAATNLNLEEAVKKKTFREDLYYRVNVIPIHLPSLRERKSDIPALTYAIVHKLNREYGRNIKFIDPEVFRYLMSYSWPGNIRELENYLGRAMLKISLAENQLKREHLPKLFEETQETSSLPKDYTDLNLKRLTREFEKSVIKEALEKTRYNKTKAAQLLGITPRSLYNKLKELDLE</sequence>
<feature type="domain" description="PAC" evidence="8">
    <location>
        <begin position="169"/>
        <end position="222"/>
    </location>
</feature>
<dbReference type="PROSITE" id="PS50112">
    <property type="entry name" value="PAS"/>
    <property type="match status" value="2"/>
</dbReference>
<dbReference type="InterPro" id="IPR000014">
    <property type="entry name" value="PAS"/>
</dbReference>
<comment type="caution">
    <text evidence="9">The sequence shown here is derived from an EMBL/GenBank/DDBJ whole genome shotgun (WGS) entry which is preliminary data.</text>
</comment>
<dbReference type="InterPro" id="IPR002197">
    <property type="entry name" value="HTH_Fis"/>
</dbReference>
<dbReference type="Pfam" id="PF25601">
    <property type="entry name" value="AAA_lid_14"/>
    <property type="match status" value="1"/>
</dbReference>
<dbReference type="InterPro" id="IPR058031">
    <property type="entry name" value="AAA_lid_NorR"/>
</dbReference>
<dbReference type="NCBIfam" id="TIGR00229">
    <property type="entry name" value="sensory_box"/>
    <property type="match status" value="2"/>
</dbReference>
<keyword evidence="10" id="KW-1185">Reference proteome</keyword>
<dbReference type="OrthoDB" id="9803970at2"/>
<keyword evidence="2" id="KW-0067">ATP-binding</keyword>
<evidence type="ECO:0000259" key="6">
    <source>
        <dbReference type="PROSITE" id="PS50045"/>
    </source>
</evidence>
<dbReference type="InterPro" id="IPR035965">
    <property type="entry name" value="PAS-like_dom_sf"/>
</dbReference>
<dbReference type="PROSITE" id="PS00676">
    <property type="entry name" value="SIGMA54_INTERACT_2"/>
    <property type="match status" value="1"/>
</dbReference>
<dbReference type="SMART" id="SM00091">
    <property type="entry name" value="PAS"/>
    <property type="match status" value="2"/>
</dbReference>
<dbReference type="InterPro" id="IPR025944">
    <property type="entry name" value="Sigma_54_int_dom_CS"/>
</dbReference>
<dbReference type="InterPro" id="IPR003593">
    <property type="entry name" value="AAA+_ATPase"/>
</dbReference>
<dbReference type="InterPro" id="IPR009057">
    <property type="entry name" value="Homeodomain-like_sf"/>
</dbReference>
<dbReference type="PROSITE" id="PS50113">
    <property type="entry name" value="PAC"/>
    <property type="match status" value="1"/>
</dbReference>
<dbReference type="GO" id="GO:0005524">
    <property type="term" value="F:ATP binding"/>
    <property type="evidence" value="ECO:0007669"/>
    <property type="project" value="UniProtKB-KW"/>
</dbReference>
<dbReference type="InterPro" id="IPR000700">
    <property type="entry name" value="PAS-assoc_C"/>
</dbReference>
<organism evidence="9 10">
    <name type="scientific">Carboxydothermus pertinax</name>
    <dbReference type="NCBI Taxonomy" id="870242"/>
    <lineage>
        <taxon>Bacteria</taxon>
        <taxon>Bacillati</taxon>
        <taxon>Bacillota</taxon>
        <taxon>Clostridia</taxon>
        <taxon>Thermoanaerobacterales</taxon>
        <taxon>Thermoanaerobacteraceae</taxon>
        <taxon>Carboxydothermus</taxon>
    </lineage>
</organism>
<keyword evidence="5" id="KW-0804">Transcription</keyword>
<dbReference type="InterPro" id="IPR036291">
    <property type="entry name" value="NAD(P)-bd_dom_sf"/>
</dbReference>
<dbReference type="SUPFAM" id="SSF52540">
    <property type="entry name" value="P-loop containing nucleoside triphosphate hydrolases"/>
    <property type="match status" value="1"/>
</dbReference>
<dbReference type="Pfam" id="PF00158">
    <property type="entry name" value="Sigma54_activat"/>
    <property type="match status" value="1"/>
</dbReference>
<keyword evidence="3" id="KW-0805">Transcription regulation</keyword>
<dbReference type="Pfam" id="PF02954">
    <property type="entry name" value="HTH_8"/>
    <property type="match status" value="1"/>
</dbReference>
<name>A0A1L8CTK7_9THEO</name>
<evidence type="ECO:0000256" key="4">
    <source>
        <dbReference type="ARBA" id="ARBA00023125"/>
    </source>
</evidence>
<evidence type="ECO:0000259" key="7">
    <source>
        <dbReference type="PROSITE" id="PS50112"/>
    </source>
</evidence>
<dbReference type="SUPFAM" id="SSF51735">
    <property type="entry name" value="NAD(P)-binding Rossmann-fold domains"/>
    <property type="match status" value="1"/>
</dbReference>
<dbReference type="InterPro" id="IPR013767">
    <property type="entry name" value="PAS_fold"/>
</dbReference>
<evidence type="ECO:0000259" key="8">
    <source>
        <dbReference type="PROSITE" id="PS50113"/>
    </source>
</evidence>
<dbReference type="GO" id="GO:0006355">
    <property type="term" value="P:regulation of DNA-templated transcription"/>
    <property type="evidence" value="ECO:0007669"/>
    <property type="project" value="InterPro"/>
</dbReference>
<dbReference type="InterPro" id="IPR025662">
    <property type="entry name" value="Sigma_54_int_dom_ATP-bd_1"/>
</dbReference>
<evidence type="ECO:0000256" key="5">
    <source>
        <dbReference type="ARBA" id="ARBA00023163"/>
    </source>
</evidence>
<gene>
    <name evidence="9" type="ORF">cpu_07420</name>
</gene>
<dbReference type="STRING" id="870242.cpu_07420"/>
<dbReference type="CDD" id="cd00130">
    <property type="entry name" value="PAS"/>
    <property type="match status" value="2"/>
</dbReference>
<dbReference type="Gene3D" id="1.10.10.60">
    <property type="entry name" value="Homeodomain-like"/>
    <property type="match status" value="1"/>
</dbReference>
<dbReference type="SUPFAM" id="SSF55785">
    <property type="entry name" value="PYP-like sensor domain (PAS domain)"/>
    <property type="match status" value="2"/>
</dbReference>
<evidence type="ECO:0000313" key="10">
    <source>
        <dbReference type="Proteomes" id="UP000187485"/>
    </source>
</evidence>
<dbReference type="PROSITE" id="PS00688">
    <property type="entry name" value="SIGMA54_INTERACT_3"/>
    <property type="match status" value="1"/>
</dbReference>
<feature type="domain" description="PAS" evidence="7">
    <location>
        <begin position="226"/>
        <end position="282"/>
    </location>
</feature>
<dbReference type="Pfam" id="PF00989">
    <property type="entry name" value="PAS"/>
    <property type="match status" value="2"/>
</dbReference>
<dbReference type="GO" id="GO:0043565">
    <property type="term" value="F:sequence-specific DNA binding"/>
    <property type="evidence" value="ECO:0007669"/>
    <property type="project" value="InterPro"/>
</dbReference>
<dbReference type="PANTHER" id="PTHR32071">
    <property type="entry name" value="TRANSCRIPTIONAL REGULATORY PROTEIN"/>
    <property type="match status" value="1"/>
</dbReference>
<evidence type="ECO:0000256" key="2">
    <source>
        <dbReference type="ARBA" id="ARBA00022840"/>
    </source>
</evidence>
<accession>A0A1L8CTK7</accession>